<organism evidence="10 14">
    <name type="scientific">Parabacteroides distasonis</name>
    <dbReference type="NCBI Taxonomy" id="823"/>
    <lineage>
        <taxon>Bacteria</taxon>
        <taxon>Pseudomonadati</taxon>
        <taxon>Bacteroidota</taxon>
        <taxon>Bacteroidia</taxon>
        <taxon>Bacteroidales</taxon>
        <taxon>Tannerellaceae</taxon>
        <taxon>Parabacteroides</taxon>
    </lineage>
</organism>
<dbReference type="Proteomes" id="UP000501982">
    <property type="component" value="Chromosome"/>
</dbReference>
<comment type="subcellular location">
    <subcellularLocation>
        <location evidence="1">Membrane</location>
        <topology evidence="1">Multi-pass membrane protein</topology>
    </subcellularLocation>
</comment>
<evidence type="ECO:0000259" key="9">
    <source>
        <dbReference type="Pfam" id="PF05076"/>
    </source>
</evidence>
<evidence type="ECO:0000256" key="3">
    <source>
        <dbReference type="ARBA" id="ARBA00022692"/>
    </source>
</evidence>
<dbReference type="Pfam" id="PF05076">
    <property type="entry name" value="SUFU"/>
    <property type="match status" value="1"/>
</dbReference>
<dbReference type="PANTHER" id="PTHR43731">
    <property type="entry name" value="RHOMBOID PROTEASE"/>
    <property type="match status" value="1"/>
</dbReference>
<dbReference type="Proteomes" id="UP000471216">
    <property type="component" value="Unassembled WGS sequence"/>
</dbReference>
<feature type="transmembrane region" description="Helical" evidence="7">
    <location>
        <begin position="355"/>
        <end position="386"/>
    </location>
</feature>
<protein>
    <submittedName>
        <fullName evidence="11">Rhomboid family intramembrane serine protease</fullName>
    </submittedName>
    <submittedName>
        <fullName evidence="10">Rhomboid protease gluP</fullName>
        <ecNumber evidence="10">3.4.21.105</ecNumber>
    </submittedName>
</protein>
<feature type="transmembrane region" description="Helical" evidence="7">
    <location>
        <begin position="462"/>
        <end position="481"/>
    </location>
</feature>
<feature type="transmembrane region" description="Helical" evidence="7">
    <location>
        <begin position="406"/>
        <end position="426"/>
    </location>
</feature>
<name>A0A174PVS5_PARDI</name>
<keyword evidence="4 10" id="KW-0378">Hydrolase</keyword>
<dbReference type="GO" id="GO:0016020">
    <property type="term" value="C:membrane"/>
    <property type="evidence" value="ECO:0007669"/>
    <property type="project" value="UniProtKB-SubCell"/>
</dbReference>
<dbReference type="GO" id="GO:0006508">
    <property type="term" value="P:proteolysis"/>
    <property type="evidence" value="ECO:0007669"/>
    <property type="project" value="UniProtKB-KW"/>
</dbReference>
<feature type="transmembrane region" description="Helical" evidence="7">
    <location>
        <begin position="493"/>
        <end position="511"/>
    </location>
</feature>
<evidence type="ECO:0000256" key="4">
    <source>
        <dbReference type="ARBA" id="ARBA00022801"/>
    </source>
</evidence>
<dbReference type="Gene3D" id="1.20.1540.10">
    <property type="entry name" value="Rhomboid-like"/>
    <property type="match status" value="1"/>
</dbReference>
<dbReference type="GO" id="GO:0004252">
    <property type="term" value="F:serine-type endopeptidase activity"/>
    <property type="evidence" value="ECO:0007669"/>
    <property type="project" value="InterPro"/>
</dbReference>
<dbReference type="EMBL" id="CZBM01000001">
    <property type="protein sequence ID" value="CUP63267.1"/>
    <property type="molecule type" value="Genomic_DNA"/>
</dbReference>
<reference evidence="13 17" key="3">
    <citation type="submission" date="2020-04" db="EMBL/GenBank/DDBJ databases">
        <title>Complete Genomes and Methylome analysis of CBBP consortium that reverse antibiotic-induced susceptibility to vancomycin-resistant Enterococcus faecium infection.</title>
        <authorList>
            <person name="Fomenkov A."/>
            <person name="Zhang Z."/>
            <person name="Pamer E."/>
            <person name="Roberts R.J."/>
        </authorList>
    </citation>
    <scope>NUCLEOTIDE SEQUENCE [LARGE SCALE GENOMIC DNA]</scope>
    <source>
        <strain evidence="17">CBBP</strain>
        <strain evidence="13">CBBP-1</strain>
    </source>
</reference>
<evidence type="ECO:0000313" key="17">
    <source>
        <dbReference type="Proteomes" id="UP000501982"/>
    </source>
</evidence>
<evidence type="ECO:0000313" key="10">
    <source>
        <dbReference type="EMBL" id="CUP63267.1"/>
    </source>
</evidence>
<dbReference type="InterPro" id="IPR035952">
    <property type="entry name" value="Rhomboid-like_sf"/>
</dbReference>
<feature type="domain" description="Peptidase S54 rhomboid" evidence="8">
    <location>
        <begin position="396"/>
        <end position="534"/>
    </location>
</feature>
<comment type="similarity">
    <text evidence="2">Belongs to the peptidase S54 family.</text>
</comment>
<keyword evidence="10" id="KW-0645">Protease</keyword>
<dbReference type="EC" id="3.4.21.105" evidence="10"/>
<keyword evidence="6 7" id="KW-0472">Membrane</keyword>
<evidence type="ECO:0000256" key="5">
    <source>
        <dbReference type="ARBA" id="ARBA00022989"/>
    </source>
</evidence>
<dbReference type="Pfam" id="PF01694">
    <property type="entry name" value="Rhomboid"/>
    <property type="match status" value="1"/>
</dbReference>
<dbReference type="RefSeq" id="WP_036617890.1">
    <property type="nucleotide sequence ID" value="NZ_CAJSZN010000002.1"/>
</dbReference>
<evidence type="ECO:0000256" key="1">
    <source>
        <dbReference type="ARBA" id="ARBA00004141"/>
    </source>
</evidence>
<dbReference type="EMBL" id="CP051672">
    <property type="protein sequence ID" value="QJE27469.1"/>
    <property type="molecule type" value="Genomic_DNA"/>
</dbReference>
<dbReference type="OrthoDB" id="9778341at2"/>
<evidence type="ECO:0000313" key="16">
    <source>
        <dbReference type="Proteomes" id="UP000471216"/>
    </source>
</evidence>
<reference evidence="10 14" key="1">
    <citation type="submission" date="2015-09" db="EMBL/GenBank/DDBJ databases">
        <authorList>
            <consortium name="Pathogen Informatics"/>
        </authorList>
    </citation>
    <scope>NUCLEOTIDE SEQUENCE [LARGE SCALE GENOMIC DNA]</scope>
    <source>
        <strain evidence="10 14">2789STDY5834948</strain>
    </source>
</reference>
<dbReference type="Proteomes" id="UP000450599">
    <property type="component" value="Unassembled WGS sequence"/>
</dbReference>
<evidence type="ECO:0000313" key="15">
    <source>
        <dbReference type="Proteomes" id="UP000450599"/>
    </source>
</evidence>
<dbReference type="EMBL" id="WKMX01000001">
    <property type="protein sequence ID" value="MRZ04637.1"/>
    <property type="molecule type" value="Genomic_DNA"/>
</dbReference>
<dbReference type="InterPro" id="IPR020941">
    <property type="entry name" value="SUFU-like_domain"/>
</dbReference>
<dbReference type="Proteomes" id="UP000095332">
    <property type="component" value="Unassembled WGS sequence"/>
</dbReference>
<evidence type="ECO:0000259" key="8">
    <source>
        <dbReference type="Pfam" id="PF01694"/>
    </source>
</evidence>
<gene>
    <name evidence="10" type="primary">gluP</name>
    <name evidence="10" type="ORF">ERS852560_00464</name>
    <name evidence="12" type="ORF">GKD54_00075</name>
    <name evidence="11" type="ORF">GKD58_00075</name>
    <name evidence="13" type="ORF">HHO38_03575</name>
</gene>
<evidence type="ECO:0000256" key="7">
    <source>
        <dbReference type="SAM" id="Phobius"/>
    </source>
</evidence>
<dbReference type="InterPro" id="IPR050925">
    <property type="entry name" value="Rhomboid_protease_S54"/>
</dbReference>
<sequence>MATGFRPKSERIIELAGYSSEELMLLAIEASKHLGWQAGNIKSEEAEFYTSASLRSWQEKVVLSVIDGKDGLLLATSVCTSMQLFDWGKNKQNLDKLIAAMQQVQNSHNMPSNVSKAVDNTACAYTLEEQNTVLSHIRHFYGGIKGITKSIVSPSGVEILIIEPTSRFDCYTLVTCGVGASVMPVPDKEIPSRCEFCMCMPPTWNTEDVWPTDWLLRCASWLQQGNTWITCGHSLSDGTPLHDDTSMTSLLLTVPEERDSGAENCQLPNGDSVAIYQLIPVYTEEVLFKQVNGIMPLLDKMKDVSYIVDTDRENTCRDFSAFEENKDASMSMDEKANASLRSLLTIRKGNIATPLLTYINVALFVIMAICGVSLIAPTGISIIKWGADFGPLTLTGDWWRTVTCNFIHIGVIHILMNMYALLYIGVFLEQLIGGRRLISAYLLTGLFSALASLTIHPEIISAGASGSIFGLYGIFLSYLIFHHKIEKGQRKSLLYSIGFFVFYNLTSGIRVENIDNAAHIGGLISGVVLGILYLLTDRYAVKKASTLCTSLTEISFVLIFAFLFVGQTSNLPADFVEIRKMWDNGTLEQYAQNAFFERDAIEAEPNASFQIPQNTTDVSTFTGSETDLVNGMKEYVNSSCGFSCQYPSTWKTIKKSDTKQILQLQGDGVNSLTVSYLKAPSEEAMEHMHDLLTKSMEEFRVENINIHGKVFEKVSGKMECAVAGGGNIYINQNIVIHMNKKTLESFIIATTTSDDSSESEILKIVESIKIN</sequence>
<accession>A0A174PVS5</accession>
<evidence type="ECO:0000313" key="14">
    <source>
        <dbReference type="Proteomes" id="UP000095332"/>
    </source>
</evidence>
<evidence type="ECO:0000256" key="2">
    <source>
        <dbReference type="ARBA" id="ARBA00009045"/>
    </source>
</evidence>
<keyword evidence="3 7" id="KW-0812">Transmembrane</keyword>
<feature type="transmembrane region" description="Helical" evidence="7">
    <location>
        <begin position="438"/>
        <end position="456"/>
    </location>
</feature>
<keyword evidence="5 7" id="KW-1133">Transmembrane helix</keyword>
<dbReference type="InterPro" id="IPR022764">
    <property type="entry name" value="Peptidase_S54_rhomboid_dom"/>
</dbReference>
<dbReference type="PANTHER" id="PTHR43731:SF14">
    <property type="entry name" value="PRESENILIN-ASSOCIATED RHOMBOID-LIKE PROTEIN, MITOCHONDRIAL"/>
    <property type="match status" value="1"/>
</dbReference>
<evidence type="ECO:0000313" key="11">
    <source>
        <dbReference type="EMBL" id="MRY82684.1"/>
    </source>
</evidence>
<evidence type="ECO:0000256" key="6">
    <source>
        <dbReference type="ARBA" id="ARBA00023136"/>
    </source>
</evidence>
<evidence type="ECO:0000313" key="13">
    <source>
        <dbReference type="EMBL" id="QJE27469.1"/>
    </source>
</evidence>
<dbReference type="EMBL" id="WKMW01000001">
    <property type="protein sequence ID" value="MRY82684.1"/>
    <property type="molecule type" value="Genomic_DNA"/>
</dbReference>
<evidence type="ECO:0000313" key="12">
    <source>
        <dbReference type="EMBL" id="MRZ04637.1"/>
    </source>
</evidence>
<feature type="transmembrane region" description="Helical" evidence="7">
    <location>
        <begin position="517"/>
        <end position="535"/>
    </location>
</feature>
<proteinExistence type="inferred from homology"/>
<feature type="domain" description="Suppressor of fused-like" evidence="9">
    <location>
        <begin position="155"/>
        <end position="312"/>
    </location>
</feature>
<reference evidence="15 16" key="2">
    <citation type="journal article" date="2019" name="Nat. Med.">
        <title>A library of human gut bacterial isolates paired with longitudinal multiomics data enables mechanistic microbiome research.</title>
        <authorList>
            <person name="Poyet M."/>
            <person name="Groussin M."/>
            <person name="Gibbons S.M."/>
            <person name="Avila-Pacheco J."/>
            <person name="Jiang X."/>
            <person name="Kearney S.M."/>
            <person name="Perrotta A.R."/>
            <person name="Berdy B."/>
            <person name="Zhao S."/>
            <person name="Lieberman T.D."/>
            <person name="Swanson P.K."/>
            <person name="Smith M."/>
            <person name="Roesemann S."/>
            <person name="Alexander J.E."/>
            <person name="Rich S.A."/>
            <person name="Livny J."/>
            <person name="Vlamakis H."/>
            <person name="Clish C."/>
            <person name="Bullock K."/>
            <person name="Deik A."/>
            <person name="Scott J."/>
            <person name="Pierce K.A."/>
            <person name="Xavier R.J."/>
            <person name="Alm E.J."/>
        </authorList>
    </citation>
    <scope>NUCLEOTIDE SEQUENCE [LARGE SCALE GENOMIC DNA]</scope>
    <source>
        <strain evidence="12 16">BIOML-A10</strain>
        <strain evidence="11 15">BIOML-A11</strain>
    </source>
</reference>
<dbReference type="SUPFAM" id="SSF144091">
    <property type="entry name" value="Rhomboid-like"/>
    <property type="match status" value="1"/>
</dbReference>
<feature type="transmembrane region" description="Helical" evidence="7">
    <location>
        <begin position="547"/>
        <end position="565"/>
    </location>
</feature>
<dbReference type="AlphaFoldDB" id="A0A174PVS5"/>